<evidence type="ECO:0000313" key="2">
    <source>
        <dbReference type="Proteomes" id="UP001057402"/>
    </source>
</evidence>
<comment type="caution">
    <text evidence="1">The sequence shown here is derived from an EMBL/GenBank/DDBJ whole genome shotgun (WGS) entry which is preliminary data.</text>
</comment>
<keyword evidence="2" id="KW-1185">Reference proteome</keyword>
<evidence type="ECO:0000313" key="1">
    <source>
        <dbReference type="EMBL" id="KAI4318708.1"/>
    </source>
</evidence>
<gene>
    <name evidence="1" type="ORF">MLD38_032383</name>
</gene>
<dbReference type="Proteomes" id="UP001057402">
    <property type="component" value="Chromosome 10"/>
</dbReference>
<dbReference type="EMBL" id="CM042889">
    <property type="protein sequence ID" value="KAI4318708.1"/>
    <property type="molecule type" value="Genomic_DNA"/>
</dbReference>
<protein>
    <submittedName>
        <fullName evidence="1">Uncharacterized protein</fullName>
    </submittedName>
</protein>
<sequence length="331" mass="36386">MYESKKLVPPSSPNPDHLHAFQVSLVDQVQPPVYTSEALLPGMLAVYYHFAGWNNDEDALVECDDLGVEYWVVEVGGCRLESFLSGKVVRNETEFDQNAAAHRLRLVVPFPTVPFGLLGLKLISEAIVCKPRWIEPGFPLIKRASRTSEKGTLRRHLLTHGFNCDYSIWICHGETAPTVGSSVGASESAEDKGGKVEQGNEPEYPKVSASLPKHAKKGGKEAIGKGRQGLDDQKMMGFAYNMNKLRKKHGWNEESFNRLLNSLKSGFPLFNRLPKYSNRVRDAFGDGATTQNRNGSGCSSLTSAKVNPDKSGNKCSTCGQDLKSDPKSEPS</sequence>
<proteinExistence type="predicted"/>
<accession>A0ACB9M432</accession>
<organism evidence="1 2">
    <name type="scientific">Melastoma candidum</name>
    <dbReference type="NCBI Taxonomy" id="119954"/>
    <lineage>
        <taxon>Eukaryota</taxon>
        <taxon>Viridiplantae</taxon>
        <taxon>Streptophyta</taxon>
        <taxon>Embryophyta</taxon>
        <taxon>Tracheophyta</taxon>
        <taxon>Spermatophyta</taxon>
        <taxon>Magnoliopsida</taxon>
        <taxon>eudicotyledons</taxon>
        <taxon>Gunneridae</taxon>
        <taxon>Pentapetalae</taxon>
        <taxon>rosids</taxon>
        <taxon>malvids</taxon>
        <taxon>Myrtales</taxon>
        <taxon>Melastomataceae</taxon>
        <taxon>Melastomatoideae</taxon>
        <taxon>Melastomateae</taxon>
        <taxon>Melastoma</taxon>
    </lineage>
</organism>
<name>A0ACB9M432_9MYRT</name>
<reference evidence="2" key="1">
    <citation type="journal article" date="2023" name="Front. Plant Sci.">
        <title>Chromosomal-level genome assembly of Melastoma candidum provides insights into trichome evolution.</title>
        <authorList>
            <person name="Zhong Y."/>
            <person name="Wu W."/>
            <person name="Sun C."/>
            <person name="Zou P."/>
            <person name="Liu Y."/>
            <person name="Dai S."/>
            <person name="Zhou R."/>
        </authorList>
    </citation>
    <scope>NUCLEOTIDE SEQUENCE [LARGE SCALE GENOMIC DNA]</scope>
</reference>